<proteinExistence type="predicted"/>
<dbReference type="PANTHER" id="PTHR19879">
    <property type="entry name" value="TRANSCRIPTION INITIATION FACTOR TFIID"/>
    <property type="match status" value="1"/>
</dbReference>
<feature type="repeat" description="WD" evidence="3">
    <location>
        <begin position="924"/>
        <end position="965"/>
    </location>
</feature>
<dbReference type="Gene3D" id="3.40.50.300">
    <property type="entry name" value="P-loop containing nucleotide triphosphate hydrolases"/>
    <property type="match status" value="1"/>
</dbReference>
<dbReference type="SUPFAM" id="SSF50978">
    <property type="entry name" value="WD40 repeat-like"/>
    <property type="match status" value="2"/>
</dbReference>
<dbReference type="Pfam" id="PF00400">
    <property type="entry name" value="WD40"/>
    <property type="match status" value="11"/>
</dbReference>
<dbReference type="PROSITE" id="PS50294">
    <property type="entry name" value="WD_REPEATS_REGION"/>
    <property type="match status" value="8"/>
</dbReference>
<dbReference type="Gene3D" id="2.40.10.120">
    <property type="match status" value="1"/>
</dbReference>
<dbReference type="PROSITE" id="PS00678">
    <property type="entry name" value="WD_REPEATS_1"/>
    <property type="match status" value="3"/>
</dbReference>
<feature type="repeat" description="WD" evidence="3">
    <location>
        <begin position="1224"/>
        <end position="1265"/>
    </location>
</feature>
<gene>
    <name evidence="5" type="ORF">ACFP3M_03805</name>
</gene>
<feature type="domain" description="Novel STAND NTPase 1" evidence="4">
    <location>
        <begin position="204"/>
        <end position="618"/>
    </location>
</feature>
<feature type="repeat" description="WD" evidence="3">
    <location>
        <begin position="1308"/>
        <end position="1342"/>
    </location>
</feature>
<sequence length="1384" mass="146375">MAASVVKVLTADGGVAGAGFLAGDDIAFTCAHVVRAAGQGPGGQVRLAFANLPDAQEVSGRVLSEGWRGPEGEDVAVLRLADVPAGAGPLALGPCEGTRGHRIVSYGFPAQAPRSGHFGYGTAGGLLARSERTGRLLQLSEANDLTSGFSGAPVVDEATGLAIGMVTAITSPDTHLRGLGVAYATPTEVLREARPELAVSQLCPYLGLEPFTAQDADLFHGREAAVEKVLTALGGQRRMVMLLGPSGAGKSSLVKAGVLPALARGAIPGGDRWLPLLARPGQDLLAGLERAGLPGASSRGLLAAAEERLASAPGHHRLLLIIDQFEELLTQPGPTAQEPGADRRLRAADQLVELHDSHAAVTVVLIMRNDFYAPLDALAPHLMNAAVPGLLNVPATLSAPELEAIITGPARSVGLPMQAGLANRIRDDVLEADPATRQAPVTLLPPLELALRELWERREDGRLTHAAYDRIGKVTGSLTAWCNTALAQMPAAHRPTAQRILTALVRPADEPDGIPATRQPVSLTRLRALAADPHLTGPAAADAFDTVLAALTRHRIITTGAAPDHDQASGDPVAELIHDALLRDWSDLREWVARDHRFHAWLHRTTEQAKRYADSGDTADLLVGTALAEAIDWAGQRSLPADVTAFLTASRQHQLASVRRTRRVIAMLAGMLSLALIATGVAFWQRQTAVTAQEHALAAQRQAQSRQLASQSTTLLSTDPDLASLLALQAYRRSHTEEATTALYDAAALPLRQRLAGHTDQVWDVAFSPDGKTLASGGVDTTVRLWNPETGKARATLTDHSDTEEGINDIAFSPDGKYLASVGNAVRLRDADTGRTRRVLNSPHVEAHSVAFSPDGKTLAIGGFGGELLLWDMGADTPRKTVELGAGTVEQLAYSPDGKTLAAIGEDAKIRLLDPADGKLRGTLTGHTQLVNSLAFSPDGETLATGSVDRTVRLWNPRDGKLRRTLRGHTESVEAVAFSPNGETLASGDLDGTVRLWDMTTGTARETLTARGTNATSLAFSPDGRRLATGHADKKVRLWDTTTARTRTTLAGHTNAVNSLAYAPDGKTLDSASADTELKRWDMARTRGRTLRPRSATADYSVALSPNGKTLAISDGRIVSLMDTESGERLVTIEAGTFSALEFDSVTEVAFSPDGKMLATGRMRGTVKLWDVATGAARGTLQGRIGPVFALAFSPDGRQLASGSKDGARLWKVTPGTSRRVSIRLTRDAEVQAVAFSPDGKTVATGSVNHTIRLRDTATGAARGTLQDPTGPVSALAFSPDGTLLASGSEGKTVRLWDLATQKSRYTLTGHAKGVWALAFSPDGRQLASGSEDKTVRIWNVDLPDPAEAGEQICKAVDRNFTRDERAIYLKGQPSSRPCPTSAP</sequence>
<dbReference type="InterPro" id="IPR019775">
    <property type="entry name" value="WD40_repeat_CS"/>
</dbReference>
<feature type="repeat" description="WD" evidence="3">
    <location>
        <begin position="840"/>
        <end position="881"/>
    </location>
</feature>
<dbReference type="InterPro" id="IPR009003">
    <property type="entry name" value="Peptidase_S1_PA"/>
</dbReference>
<feature type="repeat" description="WD" evidence="3">
    <location>
        <begin position="755"/>
        <end position="796"/>
    </location>
</feature>
<dbReference type="InterPro" id="IPR001680">
    <property type="entry name" value="WD40_rpt"/>
</dbReference>
<organism evidence="5 6">
    <name type="scientific">Streptomyces ramulosus</name>
    <dbReference type="NCBI Taxonomy" id="47762"/>
    <lineage>
        <taxon>Bacteria</taxon>
        <taxon>Bacillati</taxon>
        <taxon>Actinomycetota</taxon>
        <taxon>Actinomycetes</taxon>
        <taxon>Kitasatosporales</taxon>
        <taxon>Streptomycetaceae</taxon>
        <taxon>Streptomyces</taxon>
    </lineage>
</organism>
<dbReference type="SUPFAM" id="SSF50998">
    <property type="entry name" value="Quinoprotein alcohol dehydrogenase-like"/>
    <property type="match status" value="1"/>
</dbReference>
<dbReference type="PANTHER" id="PTHR19879:SF9">
    <property type="entry name" value="TRANSCRIPTION INITIATION FACTOR TFIID SUBUNIT 5"/>
    <property type="match status" value="1"/>
</dbReference>
<reference evidence="6" key="1">
    <citation type="journal article" date="2019" name="Int. J. Syst. Evol. Microbiol.">
        <title>The Global Catalogue of Microorganisms (GCM) 10K type strain sequencing project: providing services to taxonomists for standard genome sequencing and annotation.</title>
        <authorList>
            <consortium name="The Broad Institute Genomics Platform"/>
            <consortium name="The Broad Institute Genome Sequencing Center for Infectious Disease"/>
            <person name="Wu L."/>
            <person name="Ma J."/>
        </authorList>
    </citation>
    <scope>NUCLEOTIDE SEQUENCE [LARGE SCALE GENOMIC DNA]</scope>
    <source>
        <strain evidence="6">CGMCC 1.15809</strain>
    </source>
</reference>
<dbReference type="SMART" id="SM00320">
    <property type="entry name" value="WD40"/>
    <property type="match status" value="13"/>
</dbReference>
<dbReference type="InterPro" id="IPR020472">
    <property type="entry name" value="WD40_PAC1"/>
</dbReference>
<evidence type="ECO:0000256" key="1">
    <source>
        <dbReference type="ARBA" id="ARBA00022574"/>
    </source>
</evidence>
<evidence type="ECO:0000259" key="4">
    <source>
        <dbReference type="Pfam" id="PF20703"/>
    </source>
</evidence>
<dbReference type="PROSITE" id="PS50082">
    <property type="entry name" value="WD_REPEATS_2"/>
    <property type="match status" value="11"/>
</dbReference>
<feature type="repeat" description="WD" evidence="3">
    <location>
        <begin position="1181"/>
        <end position="1207"/>
    </location>
</feature>
<evidence type="ECO:0000256" key="2">
    <source>
        <dbReference type="ARBA" id="ARBA00022737"/>
    </source>
</evidence>
<keyword evidence="1 3" id="KW-0853">WD repeat</keyword>
<dbReference type="InterPro" id="IPR011659">
    <property type="entry name" value="WD40"/>
</dbReference>
<dbReference type="PRINTS" id="PR00320">
    <property type="entry name" value="GPROTEINBRPT"/>
</dbReference>
<dbReference type="EMBL" id="JBHSPW010000001">
    <property type="protein sequence ID" value="MFC5891946.1"/>
    <property type="molecule type" value="Genomic_DNA"/>
</dbReference>
<dbReference type="InterPro" id="IPR049052">
    <property type="entry name" value="nSTAND1"/>
</dbReference>
<feature type="repeat" description="WD" evidence="3">
    <location>
        <begin position="1008"/>
        <end position="1049"/>
    </location>
</feature>
<dbReference type="Pfam" id="PF13365">
    <property type="entry name" value="Trypsin_2"/>
    <property type="match status" value="1"/>
</dbReference>
<dbReference type="SUPFAM" id="SSF50494">
    <property type="entry name" value="Trypsin-like serine proteases"/>
    <property type="match status" value="1"/>
</dbReference>
<evidence type="ECO:0000313" key="5">
    <source>
        <dbReference type="EMBL" id="MFC5891946.1"/>
    </source>
</evidence>
<feature type="repeat" description="WD" evidence="3">
    <location>
        <begin position="1050"/>
        <end position="1083"/>
    </location>
</feature>
<feature type="repeat" description="WD" evidence="3">
    <location>
        <begin position="966"/>
        <end position="1007"/>
    </location>
</feature>
<dbReference type="SUPFAM" id="SSF52540">
    <property type="entry name" value="P-loop containing nucleoside triphosphate hydrolases"/>
    <property type="match status" value="1"/>
</dbReference>
<dbReference type="InterPro" id="IPR027417">
    <property type="entry name" value="P-loop_NTPase"/>
</dbReference>
<dbReference type="InterPro" id="IPR036322">
    <property type="entry name" value="WD40_repeat_dom_sf"/>
</dbReference>
<protein>
    <submittedName>
        <fullName evidence="5">Trypsin-like peptidase domain-containing protein</fullName>
    </submittedName>
</protein>
<comment type="caution">
    <text evidence="5">The sequence shown here is derived from an EMBL/GenBank/DDBJ whole genome shotgun (WGS) entry which is preliminary data.</text>
</comment>
<dbReference type="InterPro" id="IPR015943">
    <property type="entry name" value="WD40/YVTN_repeat-like_dom_sf"/>
</dbReference>
<feature type="repeat" description="WD" evidence="3">
    <location>
        <begin position="1144"/>
        <end position="1180"/>
    </location>
</feature>
<dbReference type="Proteomes" id="UP001596241">
    <property type="component" value="Unassembled WGS sequence"/>
</dbReference>
<name>A0ABW1FBW1_9ACTN</name>
<keyword evidence="2" id="KW-0677">Repeat</keyword>
<dbReference type="Pfam" id="PF07676">
    <property type="entry name" value="PD40"/>
    <property type="match status" value="1"/>
</dbReference>
<evidence type="ECO:0000256" key="3">
    <source>
        <dbReference type="PROSITE-ProRule" id="PRU00221"/>
    </source>
</evidence>
<accession>A0ABW1FBW1</accession>
<feature type="repeat" description="WD" evidence="3">
    <location>
        <begin position="1266"/>
        <end position="1307"/>
    </location>
</feature>
<evidence type="ECO:0000313" key="6">
    <source>
        <dbReference type="Proteomes" id="UP001596241"/>
    </source>
</evidence>
<dbReference type="RefSeq" id="WP_345080399.1">
    <property type="nucleotide sequence ID" value="NZ_BAAAWG010000006.1"/>
</dbReference>
<keyword evidence="6" id="KW-1185">Reference proteome</keyword>
<dbReference type="CDD" id="cd00200">
    <property type="entry name" value="WD40"/>
    <property type="match status" value="2"/>
</dbReference>
<dbReference type="Gene3D" id="2.130.10.10">
    <property type="entry name" value="YVTN repeat-like/Quinoprotein amine dehydrogenase"/>
    <property type="match status" value="5"/>
</dbReference>
<dbReference type="InterPro" id="IPR011047">
    <property type="entry name" value="Quinoprotein_ADH-like_sf"/>
</dbReference>
<dbReference type="Pfam" id="PF20703">
    <property type="entry name" value="nSTAND1"/>
    <property type="match status" value="1"/>
</dbReference>